<sequence>MLSVCLGKCSCFSAKVLSRVLIVRLFLNLFLKGKKMVKAPEKFLDEYLRHQKGLVSNIVTKTAREPMHSVSEEEMARLKLNLQMLWAIYNTPEIKEILSRKHRIHFLDMRGAKVSLTLSYVDHGILMEYELDMGSKKELAGAQLYKQAEMNLQRYFTHKEGTEELLKTENPALQTVVDVFIGRELLESEVWNAIAKGEQIQLSTMSYLV</sequence>
<evidence type="ECO:0000313" key="2">
    <source>
        <dbReference type="Proteomes" id="UP000002985"/>
    </source>
</evidence>
<keyword evidence="2" id="KW-1185">Reference proteome</keyword>
<comment type="caution">
    <text evidence="1">The sequence shown here is derived from an EMBL/GenBank/DDBJ whole genome shotgun (WGS) entry which is preliminary data.</text>
</comment>
<name>I3IL61_9BACT</name>
<dbReference type="OrthoDB" id="276759at2"/>
<proteinExistence type="predicted"/>
<gene>
    <name evidence="1" type="ORF">KSU1_C0860</name>
</gene>
<dbReference type="STRING" id="247490.KSU1_C0860"/>
<accession>I3IL61</accession>
<protein>
    <submittedName>
        <fullName evidence="1">Uncharacterized protein</fullName>
    </submittedName>
</protein>
<organism evidence="1 2">
    <name type="scientific">Candidatus Jettenia caeni</name>
    <dbReference type="NCBI Taxonomy" id="247490"/>
    <lineage>
        <taxon>Bacteria</taxon>
        <taxon>Pseudomonadati</taxon>
        <taxon>Planctomycetota</taxon>
        <taxon>Candidatus Brocadiia</taxon>
        <taxon>Candidatus Brocadiales</taxon>
        <taxon>Candidatus Brocadiaceae</taxon>
        <taxon>Candidatus Jettenia</taxon>
    </lineage>
</organism>
<dbReference type="EMBL" id="BAFH01000003">
    <property type="protein sequence ID" value="GAB62456.1"/>
    <property type="molecule type" value="Genomic_DNA"/>
</dbReference>
<evidence type="ECO:0000313" key="1">
    <source>
        <dbReference type="EMBL" id="GAB62456.1"/>
    </source>
</evidence>
<reference evidence="1 2" key="1">
    <citation type="journal article" date="2012" name="FEBS Lett.">
        <title>Anammox organism KSU-1 expresses a NirK-type copper-containing nitrite reductase instead of a NirS-type with cytochrome cd1.</title>
        <authorList>
            <person name="Hira D."/>
            <person name="Toh H."/>
            <person name="Migita C.T."/>
            <person name="Okubo H."/>
            <person name="Nishiyama T."/>
            <person name="Hattori M."/>
            <person name="Furukawa K."/>
            <person name="Fujii T."/>
        </authorList>
    </citation>
    <scope>NUCLEOTIDE SEQUENCE [LARGE SCALE GENOMIC DNA]</scope>
</reference>
<dbReference type="AlphaFoldDB" id="I3IL61"/>
<dbReference type="Proteomes" id="UP000002985">
    <property type="component" value="Unassembled WGS sequence"/>
</dbReference>